<dbReference type="Pfam" id="PF20651">
    <property type="entry name" value="EXOC6_Sec15_N"/>
    <property type="match status" value="1"/>
</dbReference>
<sequence>MAQLTDASSASANVGGSSDTASTSYQTYADLSAEQEYFLYELETTDSSSMGLVLRAIYDCGDVHKFSRALQQRIHQYDKNIQKVCAFHYQGFVDSMKELMTLKDQCREIKEDSLTIDAEKNRGNRKIQETHEKNASTAIDQISVCLPVLENYSKLQELMNMKKYYQALKVLEELEHTHLALVEKYRFTQVLAKSMSPVRVEIKDKAYSEFKDFLENIKKVAGRIGKHASRCTAEQHSFGISDAERTRKLQEEAKLNSGRMEIQVSADGSIVKKKFHASQICHPRSS</sequence>
<comment type="caution">
    <text evidence="3">The sequence shown here is derived from an EMBL/GenBank/DDBJ whole genome shotgun (WGS) entry which is preliminary data.</text>
</comment>
<dbReference type="EMBL" id="CAJGYM010000006">
    <property type="protein sequence ID" value="CAD6187134.1"/>
    <property type="molecule type" value="Genomic_DNA"/>
</dbReference>
<dbReference type="GO" id="GO:0006893">
    <property type="term" value="P:Golgi to plasma membrane transport"/>
    <property type="evidence" value="ECO:0007669"/>
    <property type="project" value="TreeGrafter"/>
</dbReference>
<dbReference type="GO" id="GO:0000145">
    <property type="term" value="C:exocyst"/>
    <property type="evidence" value="ECO:0007669"/>
    <property type="project" value="TreeGrafter"/>
</dbReference>
<evidence type="ECO:0000256" key="1">
    <source>
        <dbReference type="SAM" id="MobiDB-lite"/>
    </source>
</evidence>
<evidence type="ECO:0000313" key="4">
    <source>
        <dbReference type="Proteomes" id="UP000835052"/>
    </source>
</evidence>
<proteinExistence type="predicted"/>
<dbReference type="PANTHER" id="PTHR12702:SF0">
    <property type="entry name" value="EXOCYST COMPLEX COMPONENT 6"/>
    <property type="match status" value="1"/>
</dbReference>
<dbReference type="GO" id="GO:0016020">
    <property type="term" value="C:membrane"/>
    <property type="evidence" value="ECO:0007669"/>
    <property type="project" value="TreeGrafter"/>
</dbReference>
<reference evidence="3" key="1">
    <citation type="submission" date="2020-10" db="EMBL/GenBank/DDBJ databases">
        <authorList>
            <person name="Kikuchi T."/>
        </authorList>
    </citation>
    <scope>NUCLEOTIDE SEQUENCE</scope>
    <source>
        <strain evidence="3">NKZ352</strain>
    </source>
</reference>
<dbReference type="InterPro" id="IPR007225">
    <property type="entry name" value="EXOC6/Sec15"/>
</dbReference>
<gene>
    <name evidence="3" type="ORF">CAUJ_LOCUS3053</name>
</gene>
<dbReference type="OrthoDB" id="10267033at2759"/>
<dbReference type="GO" id="GO:0006886">
    <property type="term" value="P:intracellular protein transport"/>
    <property type="evidence" value="ECO:0007669"/>
    <property type="project" value="InterPro"/>
</dbReference>
<dbReference type="PANTHER" id="PTHR12702">
    <property type="entry name" value="SEC15"/>
    <property type="match status" value="1"/>
</dbReference>
<accession>A0A8S1GVJ6</accession>
<protein>
    <recommendedName>
        <fullName evidence="2">Exocyst complex component EXOC6/Sec15 N-terminal domain-containing protein</fullName>
    </recommendedName>
</protein>
<organism evidence="3 4">
    <name type="scientific">Caenorhabditis auriculariae</name>
    <dbReference type="NCBI Taxonomy" id="2777116"/>
    <lineage>
        <taxon>Eukaryota</taxon>
        <taxon>Metazoa</taxon>
        <taxon>Ecdysozoa</taxon>
        <taxon>Nematoda</taxon>
        <taxon>Chromadorea</taxon>
        <taxon>Rhabditida</taxon>
        <taxon>Rhabditina</taxon>
        <taxon>Rhabditomorpha</taxon>
        <taxon>Rhabditoidea</taxon>
        <taxon>Rhabditidae</taxon>
        <taxon>Peloderinae</taxon>
        <taxon>Caenorhabditis</taxon>
    </lineage>
</organism>
<dbReference type="InterPro" id="IPR048359">
    <property type="entry name" value="EXOC6_Sec15_N"/>
</dbReference>
<dbReference type="GO" id="GO:0090522">
    <property type="term" value="P:vesicle tethering involved in exocytosis"/>
    <property type="evidence" value="ECO:0007669"/>
    <property type="project" value="InterPro"/>
</dbReference>
<feature type="region of interest" description="Disordered" evidence="1">
    <location>
        <begin position="1"/>
        <end position="22"/>
    </location>
</feature>
<keyword evidence="4" id="KW-1185">Reference proteome</keyword>
<name>A0A8S1GVJ6_9PELO</name>
<evidence type="ECO:0000259" key="2">
    <source>
        <dbReference type="Pfam" id="PF20651"/>
    </source>
</evidence>
<evidence type="ECO:0000313" key="3">
    <source>
        <dbReference type="EMBL" id="CAD6187134.1"/>
    </source>
</evidence>
<dbReference type="AlphaFoldDB" id="A0A8S1GVJ6"/>
<feature type="domain" description="Exocyst complex component EXOC6/Sec15 N-terminal" evidence="2">
    <location>
        <begin position="70"/>
        <end position="228"/>
    </location>
</feature>
<dbReference type="Proteomes" id="UP000835052">
    <property type="component" value="Unassembled WGS sequence"/>
</dbReference>